<dbReference type="VEuPathDB" id="VectorBase:AFUN002546"/>
<dbReference type="InterPro" id="IPR024079">
    <property type="entry name" value="MetalloPept_cat_dom_sf"/>
</dbReference>
<evidence type="ECO:0000256" key="1">
    <source>
        <dbReference type="PROSITE-ProRule" id="PRU01211"/>
    </source>
</evidence>
<dbReference type="PANTHER" id="PTHR10127:SF814">
    <property type="entry name" value="MEPRIN A SUBUNIT BETA"/>
    <property type="match status" value="1"/>
</dbReference>
<feature type="binding site" evidence="1">
    <location>
        <position position="157"/>
    </location>
    <ligand>
        <name>Zn(2+)</name>
        <dbReference type="ChEBI" id="CHEBI:29105"/>
        <note>catalytic</note>
    </ligand>
</feature>
<dbReference type="PRINTS" id="PR00480">
    <property type="entry name" value="ASTACIN"/>
</dbReference>
<dbReference type="EnsemblMetazoa" id="AFUN002546-RA">
    <property type="protein sequence ID" value="AFUN002546-PA"/>
    <property type="gene ID" value="AFUN002546"/>
</dbReference>
<dbReference type="VEuPathDB" id="VectorBase:AFUN2_003441"/>
<dbReference type="SUPFAM" id="SSF55486">
    <property type="entry name" value="Metalloproteases ('zincins'), catalytic domain"/>
    <property type="match status" value="1"/>
</dbReference>
<evidence type="ECO:0000313" key="4">
    <source>
        <dbReference type="EnsemblMetazoa" id="AFUN002546-PA"/>
    </source>
</evidence>
<keyword evidence="2" id="KW-0732">Signal</keyword>
<dbReference type="GO" id="GO:0008270">
    <property type="term" value="F:zinc ion binding"/>
    <property type="evidence" value="ECO:0007669"/>
    <property type="project" value="UniProtKB-UniRule"/>
</dbReference>
<proteinExistence type="predicted"/>
<reference evidence="4" key="1">
    <citation type="submission" date="2020-05" db="UniProtKB">
        <authorList>
            <consortium name="EnsemblMetazoa"/>
        </authorList>
    </citation>
    <scope>IDENTIFICATION</scope>
    <source>
        <strain evidence="4">FUMOZ</strain>
    </source>
</reference>
<comment type="caution">
    <text evidence="1">Lacks conserved residue(s) required for the propagation of feature annotation.</text>
</comment>
<feature type="active site" evidence="1">
    <location>
        <position position="158"/>
    </location>
</feature>
<keyword evidence="1 2" id="KW-0378">Hydrolase</keyword>
<dbReference type="PANTHER" id="PTHR10127">
    <property type="entry name" value="DISCOIDIN, CUB, EGF, LAMININ , AND ZINC METALLOPROTEASE DOMAIN CONTAINING"/>
    <property type="match status" value="1"/>
</dbReference>
<feature type="binding site" evidence="1">
    <location>
        <position position="167"/>
    </location>
    <ligand>
        <name>Zn(2+)</name>
        <dbReference type="ChEBI" id="CHEBI:29105"/>
        <note>catalytic</note>
    </ligand>
</feature>
<name>A0A182R8N7_ANOFN</name>
<dbReference type="GO" id="GO:0004222">
    <property type="term" value="F:metalloendopeptidase activity"/>
    <property type="evidence" value="ECO:0007669"/>
    <property type="project" value="UniProtKB-UniRule"/>
</dbReference>
<dbReference type="GO" id="GO:0006508">
    <property type="term" value="P:proteolysis"/>
    <property type="evidence" value="ECO:0007669"/>
    <property type="project" value="UniProtKB-KW"/>
</dbReference>
<keyword evidence="1 2" id="KW-0645">Protease</keyword>
<dbReference type="SMART" id="SM00235">
    <property type="entry name" value="ZnMc"/>
    <property type="match status" value="1"/>
</dbReference>
<organism evidence="4">
    <name type="scientific">Anopheles funestus</name>
    <name type="common">African malaria mosquito</name>
    <dbReference type="NCBI Taxonomy" id="62324"/>
    <lineage>
        <taxon>Eukaryota</taxon>
        <taxon>Metazoa</taxon>
        <taxon>Ecdysozoa</taxon>
        <taxon>Arthropoda</taxon>
        <taxon>Hexapoda</taxon>
        <taxon>Insecta</taxon>
        <taxon>Pterygota</taxon>
        <taxon>Neoptera</taxon>
        <taxon>Endopterygota</taxon>
        <taxon>Diptera</taxon>
        <taxon>Nematocera</taxon>
        <taxon>Culicoidea</taxon>
        <taxon>Culicidae</taxon>
        <taxon>Anophelinae</taxon>
        <taxon>Anopheles</taxon>
    </lineage>
</organism>
<dbReference type="STRING" id="62324.A0A182R8N7"/>
<feature type="binding site" evidence="1">
    <location>
        <position position="161"/>
    </location>
    <ligand>
        <name>Zn(2+)</name>
        <dbReference type="ChEBI" id="CHEBI:29105"/>
        <note>catalytic</note>
    </ligand>
</feature>
<accession>A0A182R8N7</accession>
<feature type="chain" id="PRO_5021513845" description="Metalloendopeptidase" evidence="2">
    <location>
        <begin position="22"/>
        <end position="260"/>
    </location>
</feature>
<feature type="domain" description="Peptidase M12A" evidence="3">
    <location>
        <begin position="57"/>
        <end position="260"/>
    </location>
</feature>
<keyword evidence="1 2" id="KW-0479">Metal-binding</keyword>
<feature type="signal peptide" evidence="2">
    <location>
        <begin position="1"/>
        <end position="21"/>
    </location>
</feature>
<dbReference type="RefSeq" id="XP_049296307.1">
    <property type="nucleotide sequence ID" value="XM_049440350.1"/>
</dbReference>
<dbReference type="CDD" id="cd04280">
    <property type="entry name" value="ZnMc_astacin_like"/>
    <property type="match status" value="1"/>
</dbReference>
<comment type="cofactor">
    <cofactor evidence="1 2">
        <name>Zn(2+)</name>
        <dbReference type="ChEBI" id="CHEBI:29105"/>
    </cofactor>
    <text evidence="1 2">Binds 1 zinc ion per subunit.</text>
</comment>
<keyword evidence="1 2" id="KW-0482">Metalloprotease</keyword>
<sequence>MKVLLVSLCVVFVLFLDTTTGRPAKRTSPISLEGDNVLEEIGGHFEGDMILSPEQSNAVKNGYTALTNLKKWPNGIVYYTIDTTVFTAAQQSNIRTAMDQIELVTCVRFVPRTDQKGYTFISGTAASSCSSYLGHHGGQQKLTLQPNGCTGVGTVIHELLHTLGFAHAQSASDRDFYIDINYNAIQDGAQNNFILYNSSLSTDFGIPYDYDSIMHYGKLSFSKDGQPTIIPKKHNAIIGQRNGLSVKDIKRINHQYPDCY</sequence>
<keyword evidence="1 2" id="KW-0862">Zinc</keyword>
<evidence type="ECO:0000256" key="2">
    <source>
        <dbReference type="RuleBase" id="RU361183"/>
    </source>
</evidence>
<dbReference type="PROSITE" id="PS51864">
    <property type="entry name" value="ASTACIN"/>
    <property type="match status" value="1"/>
</dbReference>
<dbReference type="GeneID" id="125770589"/>
<dbReference type="AlphaFoldDB" id="A0A182R8N7"/>
<dbReference type="Gene3D" id="3.40.390.10">
    <property type="entry name" value="Collagenase (Catalytic Domain)"/>
    <property type="match status" value="1"/>
</dbReference>
<dbReference type="InterPro" id="IPR034035">
    <property type="entry name" value="Astacin-like_dom"/>
</dbReference>
<dbReference type="EC" id="3.4.24.-" evidence="2"/>
<dbReference type="InterPro" id="IPR001506">
    <property type="entry name" value="Peptidase_M12A"/>
</dbReference>
<dbReference type="InterPro" id="IPR006026">
    <property type="entry name" value="Peptidase_Metallo"/>
</dbReference>
<protein>
    <recommendedName>
        <fullName evidence="2">Metalloendopeptidase</fullName>
        <ecNumber evidence="2">3.4.24.-</ecNumber>
    </recommendedName>
</protein>
<evidence type="ECO:0000259" key="3">
    <source>
        <dbReference type="PROSITE" id="PS51864"/>
    </source>
</evidence>
<dbReference type="Pfam" id="PF01400">
    <property type="entry name" value="Astacin"/>
    <property type="match status" value="1"/>
</dbReference>